<dbReference type="PANTHER" id="PTHR33480:SF1">
    <property type="entry name" value="TYR RECOMBINASE DOMAIN-CONTAINING PROTEIN"/>
    <property type="match status" value="1"/>
</dbReference>
<proteinExistence type="predicted"/>
<organism evidence="1 2">
    <name type="scientific">Pocillopora meandrina</name>
    <dbReference type="NCBI Taxonomy" id="46732"/>
    <lineage>
        <taxon>Eukaryota</taxon>
        <taxon>Metazoa</taxon>
        <taxon>Cnidaria</taxon>
        <taxon>Anthozoa</taxon>
        <taxon>Hexacorallia</taxon>
        <taxon>Scleractinia</taxon>
        <taxon>Astrocoeniina</taxon>
        <taxon>Pocilloporidae</taxon>
        <taxon>Pocillopora</taxon>
    </lineage>
</organism>
<sequence>MAVSLDKGSPTRKKSLGKLRLLGNYQYKLTVLETGRVELILKTRLASDEKCIPGDYLPCQYCFSCIKQQDLWKHITIQGYNSPKHQRMQAKARSLLPNPATCSSDASSILRRLFLTMKRDEVFLVAQDNWLIKEVGLILVEQYGEKQQHLTAQKMREPNPATCSSDASTDFSPNAQLGDFIKPARFDVVISAVKSLSKFQFEGVQRVATPSLSLKVVLSLKRCVSILQGRAFHTKDKDLQEHAYNFEKLLDSEWGHCISYHSLNTMEESKFNKIEILSLAEDLEKLQRSLLSNISSSTQVLTEPPLQAWSHLA</sequence>
<dbReference type="PANTHER" id="PTHR33480">
    <property type="entry name" value="SET DOMAIN-CONTAINING PROTEIN-RELATED"/>
    <property type="match status" value="1"/>
</dbReference>
<keyword evidence="2" id="KW-1185">Reference proteome</keyword>
<gene>
    <name evidence="1" type="ORF">PMEA_00000428</name>
</gene>
<dbReference type="Proteomes" id="UP001159428">
    <property type="component" value="Unassembled WGS sequence"/>
</dbReference>
<evidence type="ECO:0000313" key="2">
    <source>
        <dbReference type="Proteomes" id="UP001159428"/>
    </source>
</evidence>
<comment type="caution">
    <text evidence="1">The sequence shown here is derived from an EMBL/GenBank/DDBJ whole genome shotgun (WGS) entry which is preliminary data.</text>
</comment>
<dbReference type="AlphaFoldDB" id="A0AAU9VNC0"/>
<dbReference type="EMBL" id="CALNXJ010000001">
    <property type="protein sequence ID" value="CAH3031665.1"/>
    <property type="molecule type" value="Genomic_DNA"/>
</dbReference>
<accession>A0AAU9VNC0</accession>
<name>A0AAU9VNC0_9CNID</name>
<reference evidence="1 2" key="1">
    <citation type="submission" date="2022-05" db="EMBL/GenBank/DDBJ databases">
        <authorList>
            <consortium name="Genoscope - CEA"/>
            <person name="William W."/>
        </authorList>
    </citation>
    <scope>NUCLEOTIDE SEQUENCE [LARGE SCALE GENOMIC DNA]</scope>
</reference>
<evidence type="ECO:0000313" key="1">
    <source>
        <dbReference type="EMBL" id="CAH3031665.1"/>
    </source>
</evidence>
<protein>
    <submittedName>
        <fullName evidence="1">Uncharacterized protein</fullName>
    </submittedName>
</protein>